<accession>A0A9N9LI92</accession>
<reference evidence="1" key="1">
    <citation type="submission" date="2021-07" db="EMBL/GenBank/DDBJ databases">
        <authorList>
            <person name="Durling M."/>
        </authorList>
    </citation>
    <scope>NUCLEOTIDE SEQUENCE</scope>
</reference>
<comment type="caution">
    <text evidence="1">The sequence shown here is derived from an EMBL/GenBank/DDBJ whole genome shotgun (WGS) entry which is preliminary data.</text>
</comment>
<proteinExistence type="predicted"/>
<sequence length="129" mass="15007">MVADSSEIVILSPKYSEELKDDHRLDFVKLFLQDFHEGIPGFDFADKGARDAKLLRQVTKKELTHQLGLCFPYQNPKIQSFGNDNLYRISIVAFLHTEYHTINTRTNNWMAGGSFINDNYQARRFLHNL</sequence>
<dbReference type="AlphaFoldDB" id="A0A9N9LI92"/>
<organism evidence="1 2">
    <name type="scientific">Hymenoscyphus albidus</name>
    <dbReference type="NCBI Taxonomy" id="595503"/>
    <lineage>
        <taxon>Eukaryota</taxon>
        <taxon>Fungi</taxon>
        <taxon>Dikarya</taxon>
        <taxon>Ascomycota</taxon>
        <taxon>Pezizomycotina</taxon>
        <taxon>Leotiomycetes</taxon>
        <taxon>Helotiales</taxon>
        <taxon>Helotiaceae</taxon>
        <taxon>Hymenoscyphus</taxon>
    </lineage>
</organism>
<dbReference type="EMBL" id="CAJVRM010000033">
    <property type="protein sequence ID" value="CAG8972036.1"/>
    <property type="molecule type" value="Genomic_DNA"/>
</dbReference>
<evidence type="ECO:0000313" key="2">
    <source>
        <dbReference type="Proteomes" id="UP000701801"/>
    </source>
</evidence>
<dbReference type="Proteomes" id="UP000701801">
    <property type="component" value="Unassembled WGS sequence"/>
</dbReference>
<keyword evidence="2" id="KW-1185">Reference proteome</keyword>
<name>A0A9N9LI92_9HELO</name>
<evidence type="ECO:0000313" key="1">
    <source>
        <dbReference type="EMBL" id="CAG8972036.1"/>
    </source>
</evidence>
<gene>
    <name evidence="1" type="ORF">HYALB_00004900</name>
</gene>
<protein>
    <submittedName>
        <fullName evidence="1">Uncharacterized protein</fullName>
    </submittedName>
</protein>